<sequence length="96" mass="11265">MRRSCELDQFAFSGRDPPKTRFCVRNDRENDVIYLMSKTSVLVYHVMLVNLSASHCLFLALSPGFEIARCAFRFESQLNLHFYQHPSLFQDRVSMK</sequence>
<organism evidence="1 3">
    <name type="scientific">Araneus ventricosus</name>
    <name type="common">Orbweaver spider</name>
    <name type="synonym">Epeira ventricosa</name>
    <dbReference type="NCBI Taxonomy" id="182803"/>
    <lineage>
        <taxon>Eukaryota</taxon>
        <taxon>Metazoa</taxon>
        <taxon>Ecdysozoa</taxon>
        <taxon>Arthropoda</taxon>
        <taxon>Chelicerata</taxon>
        <taxon>Arachnida</taxon>
        <taxon>Araneae</taxon>
        <taxon>Araneomorphae</taxon>
        <taxon>Entelegynae</taxon>
        <taxon>Araneoidea</taxon>
        <taxon>Araneidae</taxon>
        <taxon>Araneus</taxon>
    </lineage>
</organism>
<evidence type="ECO:0000313" key="3">
    <source>
        <dbReference type="Proteomes" id="UP000499080"/>
    </source>
</evidence>
<name>A0A4Y2UI34_ARAVE</name>
<dbReference type="AlphaFoldDB" id="A0A4Y2UI34"/>
<dbReference type="EMBL" id="BGPR01036148">
    <property type="protein sequence ID" value="GBO11217.1"/>
    <property type="molecule type" value="Genomic_DNA"/>
</dbReference>
<keyword evidence="3" id="KW-1185">Reference proteome</keyword>
<comment type="caution">
    <text evidence="1">The sequence shown here is derived from an EMBL/GenBank/DDBJ whole genome shotgun (WGS) entry which is preliminary data.</text>
</comment>
<evidence type="ECO:0000313" key="2">
    <source>
        <dbReference type="EMBL" id="GBO11255.1"/>
    </source>
</evidence>
<accession>A0A4Y2UI34</accession>
<reference evidence="1 3" key="1">
    <citation type="journal article" date="2019" name="Sci. Rep.">
        <title>Orb-weaving spider Araneus ventricosus genome elucidates the spidroin gene catalogue.</title>
        <authorList>
            <person name="Kono N."/>
            <person name="Nakamura H."/>
            <person name="Ohtoshi R."/>
            <person name="Moran D.A.P."/>
            <person name="Shinohara A."/>
            <person name="Yoshida Y."/>
            <person name="Fujiwara M."/>
            <person name="Mori M."/>
            <person name="Tomita M."/>
            <person name="Arakawa K."/>
        </authorList>
    </citation>
    <scope>NUCLEOTIDE SEQUENCE [LARGE SCALE GENOMIC DNA]</scope>
</reference>
<dbReference type="Proteomes" id="UP000499080">
    <property type="component" value="Unassembled WGS sequence"/>
</dbReference>
<evidence type="ECO:0000313" key="1">
    <source>
        <dbReference type="EMBL" id="GBO11217.1"/>
    </source>
</evidence>
<proteinExistence type="predicted"/>
<gene>
    <name evidence="2" type="ORF">AVEN_200718_1</name>
    <name evidence="1" type="ORF">AVEN_254415_1</name>
</gene>
<protein>
    <submittedName>
        <fullName evidence="1">Uncharacterized protein</fullName>
    </submittedName>
</protein>
<dbReference type="EMBL" id="BGPR01036163">
    <property type="protein sequence ID" value="GBO11255.1"/>
    <property type="molecule type" value="Genomic_DNA"/>
</dbReference>